<accession>A0A6J7GXK4</accession>
<protein>
    <recommendedName>
        <fullName evidence="2">N-acetyl-gamma-glutamyl-phosphate reductase</fullName>
        <ecNumber evidence="2">1.2.1.38</ecNumber>
    </recommendedName>
</protein>
<name>A0A6J7GXK4_9ZZZZ</name>
<organism evidence="9">
    <name type="scientific">freshwater metagenome</name>
    <dbReference type="NCBI Taxonomy" id="449393"/>
    <lineage>
        <taxon>unclassified sequences</taxon>
        <taxon>metagenomes</taxon>
        <taxon>ecological metagenomes</taxon>
    </lineage>
</organism>
<comment type="catalytic activity">
    <reaction evidence="7">
        <text>N-acetyl-L-glutamate 5-semialdehyde + phosphate + NADP(+) = N-acetyl-L-glutamyl 5-phosphate + NADPH + H(+)</text>
        <dbReference type="Rhea" id="RHEA:21588"/>
        <dbReference type="ChEBI" id="CHEBI:15378"/>
        <dbReference type="ChEBI" id="CHEBI:29123"/>
        <dbReference type="ChEBI" id="CHEBI:43474"/>
        <dbReference type="ChEBI" id="CHEBI:57783"/>
        <dbReference type="ChEBI" id="CHEBI:57936"/>
        <dbReference type="ChEBI" id="CHEBI:58349"/>
        <dbReference type="EC" id="1.2.1.38"/>
    </reaction>
</comment>
<dbReference type="GO" id="GO:0003942">
    <property type="term" value="F:N-acetyl-gamma-glutamyl-phosphate reductase activity"/>
    <property type="evidence" value="ECO:0007669"/>
    <property type="project" value="UniProtKB-EC"/>
</dbReference>
<dbReference type="NCBIfam" id="TIGR01850">
    <property type="entry name" value="argC"/>
    <property type="match status" value="1"/>
</dbReference>
<dbReference type="SMART" id="SM00859">
    <property type="entry name" value="Semialdhyde_dh"/>
    <property type="match status" value="1"/>
</dbReference>
<evidence type="ECO:0000256" key="2">
    <source>
        <dbReference type="ARBA" id="ARBA00013072"/>
    </source>
</evidence>
<dbReference type="HAMAP" id="MF_00150">
    <property type="entry name" value="ArgC_type1"/>
    <property type="match status" value="1"/>
</dbReference>
<evidence type="ECO:0000256" key="5">
    <source>
        <dbReference type="ARBA" id="ARBA00022857"/>
    </source>
</evidence>
<dbReference type="CDD" id="cd23934">
    <property type="entry name" value="AGPR_1_C"/>
    <property type="match status" value="1"/>
</dbReference>
<evidence type="ECO:0000256" key="4">
    <source>
        <dbReference type="ARBA" id="ARBA00022605"/>
    </source>
</evidence>
<dbReference type="InterPro" id="IPR000534">
    <property type="entry name" value="Semialdehyde_DH_NAD-bd"/>
</dbReference>
<keyword evidence="6" id="KW-0560">Oxidoreductase</keyword>
<reference evidence="9" key="1">
    <citation type="submission" date="2020-05" db="EMBL/GenBank/DDBJ databases">
        <authorList>
            <person name="Chiriac C."/>
            <person name="Salcher M."/>
            <person name="Ghai R."/>
            <person name="Kavagutti S V."/>
        </authorList>
    </citation>
    <scope>NUCLEOTIDE SEQUENCE</scope>
</reference>
<dbReference type="InterPro" id="IPR023013">
    <property type="entry name" value="AGPR_AS"/>
</dbReference>
<keyword evidence="4" id="KW-0028">Amino-acid biosynthesis</keyword>
<comment type="pathway">
    <text evidence="1">Amino-acid biosynthesis; L-arginine biosynthesis; N(2)-acetyl-L-ornithine from L-glutamate: step 3/4.</text>
</comment>
<dbReference type="PANTHER" id="PTHR32338:SF10">
    <property type="entry name" value="N-ACETYL-GAMMA-GLUTAMYL-PHOSPHATE REDUCTASE, CHLOROPLASTIC-RELATED"/>
    <property type="match status" value="1"/>
</dbReference>
<dbReference type="CDD" id="cd24148">
    <property type="entry name" value="AGPR_1_actinobacAGPR_like"/>
    <property type="match status" value="1"/>
</dbReference>
<dbReference type="Gene3D" id="3.40.50.720">
    <property type="entry name" value="NAD(P)-binding Rossmann-like Domain"/>
    <property type="match status" value="1"/>
</dbReference>
<evidence type="ECO:0000313" key="9">
    <source>
        <dbReference type="EMBL" id="CAB4913301.1"/>
    </source>
</evidence>
<dbReference type="SUPFAM" id="SSF51735">
    <property type="entry name" value="NAD(P)-binding Rossmann-fold domains"/>
    <property type="match status" value="1"/>
</dbReference>
<proteinExistence type="inferred from homology"/>
<dbReference type="PANTHER" id="PTHR32338">
    <property type="entry name" value="N-ACETYL-GAMMA-GLUTAMYL-PHOSPHATE REDUCTASE, CHLOROPLASTIC-RELATED-RELATED"/>
    <property type="match status" value="1"/>
</dbReference>
<dbReference type="InterPro" id="IPR036291">
    <property type="entry name" value="NAD(P)-bd_dom_sf"/>
</dbReference>
<gene>
    <name evidence="9" type="ORF">UFOPK3610_00957</name>
</gene>
<dbReference type="InterPro" id="IPR058924">
    <property type="entry name" value="AGPR_dimerisation_dom"/>
</dbReference>
<evidence type="ECO:0000259" key="8">
    <source>
        <dbReference type="SMART" id="SM00859"/>
    </source>
</evidence>
<dbReference type="PROSITE" id="PS01224">
    <property type="entry name" value="ARGC"/>
    <property type="match status" value="1"/>
</dbReference>
<dbReference type="GO" id="GO:0051287">
    <property type="term" value="F:NAD binding"/>
    <property type="evidence" value="ECO:0007669"/>
    <property type="project" value="InterPro"/>
</dbReference>
<dbReference type="EC" id="1.2.1.38" evidence="2"/>
<dbReference type="Gene3D" id="3.30.360.10">
    <property type="entry name" value="Dihydrodipicolinate Reductase, domain 2"/>
    <property type="match status" value="1"/>
</dbReference>
<dbReference type="SUPFAM" id="SSF55347">
    <property type="entry name" value="Glyceraldehyde-3-phosphate dehydrogenase-like, C-terminal domain"/>
    <property type="match status" value="1"/>
</dbReference>
<keyword evidence="5" id="KW-0521">NADP</keyword>
<evidence type="ECO:0000256" key="3">
    <source>
        <dbReference type="ARBA" id="ARBA00022571"/>
    </source>
</evidence>
<dbReference type="GO" id="GO:0006526">
    <property type="term" value="P:L-arginine biosynthetic process"/>
    <property type="evidence" value="ECO:0007669"/>
    <property type="project" value="UniProtKB-KW"/>
</dbReference>
<keyword evidence="3" id="KW-0055">Arginine biosynthesis</keyword>
<dbReference type="InterPro" id="IPR000706">
    <property type="entry name" value="AGPR_type-1"/>
</dbReference>
<dbReference type="Pfam" id="PF22698">
    <property type="entry name" value="Semialdhyde_dhC_1"/>
    <property type="match status" value="1"/>
</dbReference>
<evidence type="ECO:0000256" key="1">
    <source>
        <dbReference type="ARBA" id="ARBA00004862"/>
    </source>
</evidence>
<dbReference type="AlphaFoldDB" id="A0A6J7GXK4"/>
<evidence type="ECO:0000256" key="7">
    <source>
        <dbReference type="ARBA" id="ARBA00050557"/>
    </source>
</evidence>
<dbReference type="Pfam" id="PF01118">
    <property type="entry name" value="Semialdhyde_dh"/>
    <property type="match status" value="1"/>
</dbReference>
<sequence length="346" mass="35413">MRAAVAGASGYAGGELLRLLMSHPQLSIGPLAAGNRAGDRLGAVHPQLASIGDIVLGDATVDHLSDSDIVFLALPHGQSAALARELPGDLPIVDLGADFRLADEENWTSFYGGDHAGTWTYGLPELAYPDGTRGRDHVCEARRVANPGCYPTSIITGLAPLLAAGLIEPVDIVVVAASGTSGAGRKASEALLGSEVMGSMSAYKVGGIHQHTPEIEQALTDACGESVTIGFTPMLAPMSRGILASSSAHLSDGATAELLYEALRAAYADEEFVIVLPPGQWPVTASTYGANTVHLQVAADERTGRAVVVSAMDNLVKGAAGQALQNANIMLGFAEGAGLTTAGIAP</sequence>
<dbReference type="EMBL" id="CAFBMR010000032">
    <property type="protein sequence ID" value="CAB4913301.1"/>
    <property type="molecule type" value="Genomic_DNA"/>
</dbReference>
<dbReference type="GO" id="GO:0070401">
    <property type="term" value="F:NADP+ binding"/>
    <property type="evidence" value="ECO:0007669"/>
    <property type="project" value="InterPro"/>
</dbReference>
<feature type="domain" description="Semialdehyde dehydrogenase NAD-binding" evidence="8">
    <location>
        <begin position="2"/>
        <end position="134"/>
    </location>
</feature>
<dbReference type="FunFam" id="3.30.360.10:FF:000014">
    <property type="entry name" value="N-acetyl-gamma-glutamyl-phosphate reductase"/>
    <property type="match status" value="1"/>
</dbReference>
<evidence type="ECO:0000256" key="6">
    <source>
        <dbReference type="ARBA" id="ARBA00023002"/>
    </source>
</evidence>
<dbReference type="InterPro" id="IPR050085">
    <property type="entry name" value="AGPR"/>
</dbReference>